<dbReference type="NCBIfam" id="TIGR00231">
    <property type="entry name" value="small_GTP"/>
    <property type="match status" value="2"/>
</dbReference>
<comment type="similarity">
    <text evidence="1 8 9 10">Belongs to the TRAFAC class TrmE-Era-EngA-EngB-Septin-like GTPase superfamily. EngA (Der) GTPase family.</text>
</comment>
<protein>
    <recommendedName>
        <fullName evidence="2 8">GTPase Der</fullName>
    </recommendedName>
    <alternativeName>
        <fullName evidence="7 8">GTP-binding protein EngA</fullName>
    </alternativeName>
</protein>
<dbReference type="InterPro" id="IPR032859">
    <property type="entry name" value="KH_dom-like"/>
</dbReference>
<comment type="subunit">
    <text evidence="8">Associates with the 50S ribosomal subunit.</text>
</comment>
<evidence type="ECO:0000256" key="4">
    <source>
        <dbReference type="ARBA" id="ARBA00022737"/>
    </source>
</evidence>
<dbReference type="PANTHER" id="PTHR43834">
    <property type="entry name" value="GTPASE DER"/>
    <property type="match status" value="1"/>
</dbReference>
<dbReference type="RefSeq" id="WP_330799904.1">
    <property type="nucleotide sequence ID" value="NZ_JAZEWV010000041.1"/>
</dbReference>
<proteinExistence type="inferred from homology"/>
<feature type="binding site" evidence="8">
    <location>
        <begin position="163"/>
        <end position="166"/>
    </location>
    <ligand>
        <name>GTP</name>
        <dbReference type="ChEBI" id="CHEBI:37565"/>
        <label>1</label>
    </ligand>
</feature>
<feature type="binding site" evidence="8">
    <location>
        <begin position="341"/>
        <end position="344"/>
    </location>
    <ligand>
        <name>GTP</name>
        <dbReference type="ChEBI" id="CHEBI:37565"/>
        <label>2</label>
    </ligand>
</feature>
<dbReference type="SUPFAM" id="SSF52540">
    <property type="entry name" value="P-loop containing nucleoside triphosphate hydrolases"/>
    <property type="match status" value="2"/>
</dbReference>
<evidence type="ECO:0000256" key="8">
    <source>
        <dbReference type="HAMAP-Rule" id="MF_00195"/>
    </source>
</evidence>
<dbReference type="Pfam" id="PF14714">
    <property type="entry name" value="KH_dom-like"/>
    <property type="match status" value="1"/>
</dbReference>
<evidence type="ECO:0000313" key="12">
    <source>
        <dbReference type="EMBL" id="MEE4546201.1"/>
    </source>
</evidence>
<dbReference type="HAMAP" id="MF_00195">
    <property type="entry name" value="GTPase_Der"/>
    <property type="match status" value="1"/>
</dbReference>
<comment type="caution">
    <text evidence="12">The sequence shown here is derived from an EMBL/GenBank/DDBJ whole genome shotgun (WGS) entry which is preliminary data.</text>
</comment>
<gene>
    <name evidence="8 12" type="primary">der</name>
    <name evidence="12" type="ORF">V2S66_30065</name>
</gene>
<dbReference type="InterPro" id="IPR015946">
    <property type="entry name" value="KH_dom-like_a/b"/>
</dbReference>
<dbReference type="PIRSF" id="PIRSF006485">
    <property type="entry name" value="GTP-binding_EngA"/>
    <property type="match status" value="1"/>
</dbReference>
<dbReference type="InterPro" id="IPR006073">
    <property type="entry name" value="GTP-bd"/>
</dbReference>
<evidence type="ECO:0000256" key="10">
    <source>
        <dbReference type="RuleBase" id="RU004481"/>
    </source>
</evidence>
<dbReference type="InterPro" id="IPR003593">
    <property type="entry name" value="AAA+_ATPase"/>
</dbReference>
<feature type="binding site" evidence="8">
    <location>
        <begin position="54"/>
        <end position="61"/>
    </location>
    <ligand>
        <name>GTP</name>
        <dbReference type="ChEBI" id="CHEBI:37565"/>
        <label>1</label>
    </ligand>
</feature>
<evidence type="ECO:0000256" key="7">
    <source>
        <dbReference type="ARBA" id="ARBA00032345"/>
    </source>
</evidence>
<dbReference type="Gene3D" id="3.40.50.300">
    <property type="entry name" value="P-loop containing nucleotide triphosphate hydrolases"/>
    <property type="match status" value="2"/>
</dbReference>
<keyword evidence="3 8" id="KW-0690">Ribosome biogenesis</keyword>
<organism evidence="12 13">
    <name type="scientific">Actinacidiphila polyblastidii</name>
    <dbReference type="NCBI Taxonomy" id="3110430"/>
    <lineage>
        <taxon>Bacteria</taxon>
        <taxon>Bacillati</taxon>
        <taxon>Actinomycetota</taxon>
        <taxon>Actinomycetes</taxon>
        <taxon>Kitasatosporales</taxon>
        <taxon>Streptomycetaceae</taxon>
        <taxon>Actinacidiphila</taxon>
    </lineage>
</organism>
<keyword evidence="13" id="KW-1185">Reference proteome</keyword>
<feature type="binding site" evidence="8">
    <location>
        <begin position="229"/>
        <end position="236"/>
    </location>
    <ligand>
        <name>GTP</name>
        <dbReference type="ChEBI" id="CHEBI:37565"/>
        <label>2</label>
    </ligand>
</feature>
<keyword evidence="4 10" id="KW-0677">Repeat</keyword>
<comment type="function">
    <text evidence="8 10">GTPase that plays an essential role in the late steps of ribosome biogenesis.</text>
</comment>
<accession>A0ABU7PK50</accession>
<dbReference type="PRINTS" id="PR00326">
    <property type="entry name" value="GTP1OBG"/>
</dbReference>
<dbReference type="SMART" id="SM00382">
    <property type="entry name" value="AAA"/>
    <property type="match status" value="2"/>
</dbReference>
<dbReference type="NCBIfam" id="NF002828">
    <property type="entry name" value="PRK03003.1"/>
    <property type="match status" value="1"/>
</dbReference>
<feature type="domain" description="EngA-type G" evidence="11">
    <location>
        <begin position="48"/>
        <end position="211"/>
    </location>
</feature>
<sequence length="485" mass="52819">MDQHSDHGDTGALGDAEYAEFMELAAEEGFDLEEVADDLAEAGHGPLPVLAVVGRPNVGKSTLVNRIIGRREAVVEDRPGVTRDRVTYEANWNGRRFKIVDTGGWEQDVLGIDASVAAQAEFAIEAADAVVFVVDATVGATDTDEAVVKLLRRAGKPVVLAANKVDGPSGEADAATLWNLGLGEPFPISSLHGRGTGDLLDAILEALPEAPAMTFGNALGGPRRIALIGRPNVGKSSLLNKVANEDRVVVNEVAGTTRDPVDELIELGGITWKFIDTAGIRRRVHLTEGADYYASLRTAAALEKAEVAVILIDCSETLAEQDTRIITMAVEAGRAVVIAYNKWDLMDEERRYYLEREIERDLVQVQWAPRVNVSARTGRHMEKLVPAIEAALAGWETRVPTGRLNAFLGELVAAHPHPIRGGKQPRILFGTQAGTKPPRFVLFASGFLEAGYRRFIERRLREEFGFEGTPIQVSVRVREKRGRKK</sequence>
<dbReference type="CDD" id="cd01894">
    <property type="entry name" value="EngA1"/>
    <property type="match status" value="1"/>
</dbReference>
<keyword evidence="5 8" id="KW-0547">Nucleotide-binding</keyword>
<evidence type="ECO:0000256" key="6">
    <source>
        <dbReference type="ARBA" id="ARBA00023134"/>
    </source>
</evidence>
<dbReference type="InterPro" id="IPR016484">
    <property type="entry name" value="GTPase_Der"/>
</dbReference>
<dbReference type="InterPro" id="IPR027417">
    <property type="entry name" value="P-loop_NTPase"/>
</dbReference>
<evidence type="ECO:0000256" key="2">
    <source>
        <dbReference type="ARBA" id="ARBA00020953"/>
    </source>
</evidence>
<feature type="domain" description="EngA-type G" evidence="11">
    <location>
        <begin position="223"/>
        <end position="396"/>
    </location>
</feature>
<dbReference type="InterPro" id="IPR005225">
    <property type="entry name" value="Small_GTP-bd"/>
</dbReference>
<feature type="binding site" evidence="8">
    <location>
        <begin position="276"/>
        <end position="280"/>
    </location>
    <ligand>
        <name>GTP</name>
        <dbReference type="ChEBI" id="CHEBI:37565"/>
        <label>2</label>
    </ligand>
</feature>
<evidence type="ECO:0000256" key="3">
    <source>
        <dbReference type="ARBA" id="ARBA00022517"/>
    </source>
</evidence>
<dbReference type="InterPro" id="IPR031166">
    <property type="entry name" value="G_ENGA"/>
</dbReference>
<dbReference type="Pfam" id="PF01926">
    <property type="entry name" value="MMR_HSR1"/>
    <property type="match status" value="2"/>
</dbReference>
<evidence type="ECO:0000256" key="1">
    <source>
        <dbReference type="ARBA" id="ARBA00008279"/>
    </source>
</evidence>
<reference evidence="12 13" key="1">
    <citation type="submission" date="2023-12" db="EMBL/GenBank/DDBJ databases">
        <title>Streptomyces sp. V4-01.</title>
        <authorList>
            <person name="Somphong A."/>
            <person name="Phongsopitanun W."/>
        </authorList>
    </citation>
    <scope>NUCLEOTIDE SEQUENCE [LARGE SCALE GENOMIC DNA]</scope>
    <source>
        <strain evidence="12 13">V4-01</strain>
    </source>
</reference>
<dbReference type="NCBIfam" id="TIGR03594">
    <property type="entry name" value="GTPase_EngA"/>
    <property type="match status" value="1"/>
</dbReference>
<dbReference type="PANTHER" id="PTHR43834:SF6">
    <property type="entry name" value="GTPASE DER"/>
    <property type="match status" value="1"/>
</dbReference>
<name>A0ABU7PK50_9ACTN</name>
<feature type="binding site" evidence="8">
    <location>
        <begin position="101"/>
        <end position="105"/>
    </location>
    <ligand>
        <name>GTP</name>
        <dbReference type="ChEBI" id="CHEBI:37565"/>
        <label>1</label>
    </ligand>
</feature>
<dbReference type="PROSITE" id="PS51712">
    <property type="entry name" value="G_ENGA"/>
    <property type="match status" value="2"/>
</dbReference>
<evidence type="ECO:0000313" key="13">
    <source>
        <dbReference type="Proteomes" id="UP001344658"/>
    </source>
</evidence>
<dbReference type="Gene3D" id="3.30.300.20">
    <property type="match status" value="1"/>
</dbReference>
<evidence type="ECO:0000256" key="5">
    <source>
        <dbReference type="ARBA" id="ARBA00022741"/>
    </source>
</evidence>
<dbReference type="EMBL" id="JAZEWV010000041">
    <property type="protein sequence ID" value="MEE4546201.1"/>
    <property type="molecule type" value="Genomic_DNA"/>
</dbReference>
<evidence type="ECO:0000256" key="9">
    <source>
        <dbReference type="PROSITE-ProRule" id="PRU01049"/>
    </source>
</evidence>
<evidence type="ECO:0000259" key="11">
    <source>
        <dbReference type="PROSITE" id="PS51712"/>
    </source>
</evidence>
<dbReference type="CDD" id="cd01895">
    <property type="entry name" value="EngA2"/>
    <property type="match status" value="1"/>
</dbReference>
<dbReference type="Proteomes" id="UP001344658">
    <property type="component" value="Unassembled WGS sequence"/>
</dbReference>
<keyword evidence="6 8" id="KW-0342">GTP-binding</keyword>